<dbReference type="EMBL" id="JAERSG010000004">
    <property type="protein sequence ID" value="MBL0748765.1"/>
    <property type="molecule type" value="Genomic_DNA"/>
</dbReference>
<sequence>MLTRQVLDCPVCTGTASLSVVFHEHGVLTPGGDALVTVVDYRCEAATCSVPDAELLARRTDS</sequence>
<protein>
    <recommendedName>
        <fullName evidence="3">YgiT-type zinc finger protein</fullName>
    </recommendedName>
</protein>
<dbReference type="Proteomes" id="UP000636918">
    <property type="component" value="Unassembled WGS sequence"/>
</dbReference>
<reference evidence="1 2" key="1">
    <citation type="submission" date="2021-01" db="EMBL/GenBank/DDBJ databases">
        <title>Genome seq and assembly of Nocardiodes sp. G10.</title>
        <authorList>
            <person name="Chhetri G."/>
        </authorList>
    </citation>
    <scope>NUCLEOTIDE SEQUENCE [LARGE SCALE GENOMIC DNA]</scope>
    <source>
        <strain evidence="1 2">G10</strain>
    </source>
</reference>
<keyword evidence="2" id="KW-1185">Reference proteome</keyword>
<accession>A0ABS1LAP9</accession>
<gene>
    <name evidence="1" type="ORF">JI751_14185</name>
</gene>
<evidence type="ECO:0000313" key="2">
    <source>
        <dbReference type="Proteomes" id="UP000636918"/>
    </source>
</evidence>
<name>A0ABS1LAP9_9ACTN</name>
<proteinExistence type="predicted"/>
<dbReference type="RefSeq" id="WP_201937945.1">
    <property type="nucleotide sequence ID" value="NZ_JAERSG010000004.1"/>
</dbReference>
<evidence type="ECO:0008006" key="3">
    <source>
        <dbReference type="Google" id="ProtNLM"/>
    </source>
</evidence>
<organism evidence="1 2">
    <name type="scientific">Nocardioides baculatus</name>
    <dbReference type="NCBI Taxonomy" id="2801337"/>
    <lineage>
        <taxon>Bacteria</taxon>
        <taxon>Bacillati</taxon>
        <taxon>Actinomycetota</taxon>
        <taxon>Actinomycetes</taxon>
        <taxon>Propionibacteriales</taxon>
        <taxon>Nocardioidaceae</taxon>
        <taxon>Nocardioides</taxon>
    </lineage>
</organism>
<comment type="caution">
    <text evidence="1">The sequence shown here is derived from an EMBL/GenBank/DDBJ whole genome shotgun (WGS) entry which is preliminary data.</text>
</comment>
<evidence type="ECO:0000313" key="1">
    <source>
        <dbReference type="EMBL" id="MBL0748765.1"/>
    </source>
</evidence>